<proteinExistence type="predicted"/>
<name>A0A3B1BC11_9ZZZZ</name>
<dbReference type="PANTHER" id="PTHR23422:SF9">
    <property type="entry name" value="ZN-DEPENDENT HYDROLASE"/>
    <property type="match status" value="1"/>
</dbReference>
<organism evidence="3">
    <name type="scientific">hydrothermal vent metagenome</name>
    <dbReference type="NCBI Taxonomy" id="652676"/>
    <lineage>
        <taxon>unclassified sequences</taxon>
        <taxon>metagenomes</taxon>
        <taxon>ecological metagenomes</taxon>
    </lineage>
</organism>
<dbReference type="EC" id="3.6.1.-" evidence="3"/>
<dbReference type="PANTHER" id="PTHR23422">
    <property type="entry name" value="DIPEPTIDYL PEPTIDASE III-RELATED"/>
    <property type="match status" value="1"/>
</dbReference>
<dbReference type="GO" id="GO:0046872">
    <property type="term" value="F:metal ion binding"/>
    <property type="evidence" value="ECO:0007669"/>
    <property type="project" value="UniProtKB-KW"/>
</dbReference>
<evidence type="ECO:0000256" key="1">
    <source>
        <dbReference type="ARBA" id="ARBA00022723"/>
    </source>
</evidence>
<dbReference type="GO" id="GO:0005737">
    <property type="term" value="C:cytoplasm"/>
    <property type="evidence" value="ECO:0007669"/>
    <property type="project" value="TreeGrafter"/>
</dbReference>
<evidence type="ECO:0000313" key="3">
    <source>
        <dbReference type="EMBL" id="VAX03845.1"/>
    </source>
</evidence>
<sequence>SVSDEKALGFIQKNYGPWDRLNGDKPFLKNIPEKPLGANFYPADMTKQEFEAFDHKDKVDLYSVLRRDSSGQLTVIPYHILYKEELGRAADLLRQAAHYAGNMEFKNYLTLRADAIVSDDYQASDFAWMDMKTNPVELVIGAIETYEDLLYGYRTAYESYVLIKDPVWSEKLARFKEVLPELQKGLPVEAAYKAEMPGTDSDLNAYDVIYYAGHSNAGSKTIAINLPNDEEVQLKKGTRRLQLKNAMRAKFDKILLPITDILIAPEQRHHVTFNAFFSNTMFHEVSHGLGIKETLTGKGPVRLALKDAASPFEEGKADILGLYMIKKLYEKGDITEGEIMDYYVTFVAGIFRSSRFGASSAHGKANMVRFNYFLEMGAFAKNEAGYYTVDQTKFDLAMDSLGNLLLTIQGDGDYERAVQLMATRGIMSETLKADLDRLKEANIPVDINFIQGKDVLGLK</sequence>
<protein>
    <submittedName>
        <fullName evidence="3">Nudix hydrolase 3</fullName>
        <ecNumber evidence="3">3.6.1.-</ecNumber>
    </submittedName>
</protein>
<keyword evidence="1" id="KW-0479">Metal-binding</keyword>
<dbReference type="Pfam" id="PF03571">
    <property type="entry name" value="Peptidase_M49"/>
    <property type="match status" value="1"/>
</dbReference>
<accession>A0A3B1BC11</accession>
<gene>
    <name evidence="3" type="ORF">MNBD_ALPHA03-1349</name>
</gene>
<dbReference type="AlphaFoldDB" id="A0A3B1BC11"/>
<keyword evidence="2 3" id="KW-0378">Hydrolase</keyword>
<evidence type="ECO:0000256" key="2">
    <source>
        <dbReference type="ARBA" id="ARBA00022801"/>
    </source>
</evidence>
<dbReference type="GO" id="GO:0008239">
    <property type="term" value="F:dipeptidyl-peptidase activity"/>
    <property type="evidence" value="ECO:0007669"/>
    <property type="project" value="TreeGrafter"/>
</dbReference>
<dbReference type="InterPro" id="IPR039461">
    <property type="entry name" value="Peptidase_M49"/>
</dbReference>
<feature type="non-terminal residue" evidence="3">
    <location>
        <position position="1"/>
    </location>
</feature>
<dbReference type="Gene3D" id="3.30.540.30">
    <property type="match status" value="1"/>
</dbReference>
<dbReference type="EMBL" id="UOFW01000065">
    <property type="protein sequence ID" value="VAX03845.1"/>
    <property type="molecule type" value="Genomic_DNA"/>
</dbReference>
<reference evidence="3" key="1">
    <citation type="submission" date="2018-06" db="EMBL/GenBank/DDBJ databases">
        <authorList>
            <person name="Zhirakovskaya E."/>
        </authorList>
    </citation>
    <scope>NUCLEOTIDE SEQUENCE</scope>
</reference>